<dbReference type="SMART" id="SM00862">
    <property type="entry name" value="Trans_reg_C"/>
    <property type="match status" value="1"/>
</dbReference>
<dbReference type="InterPro" id="IPR036388">
    <property type="entry name" value="WH-like_DNA-bd_sf"/>
</dbReference>
<evidence type="ECO:0000256" key="3">
    <source>
        <dbReference type="ARBA" id="ARBA00022448"/>
    </source>
</evidence>
<dbReference type="Gene3D" id="3.40.50.2300">
    <property type="match status" value="1"/>
</dbReference>
<dbReference type="GO" id="GO:0006817">
    <property type="term" value="P:phosphate ion transport"/>
    <property type="evidence" value="ECO:0007669"/>
    <property type="project" value="UniProtKB-KW"/>
</dbReference>
<dbReference type="Pfam" id="PF00072">
    <property type="entry name" value="Response_reg"/>
    <property type="match status" value="1"/>
</dbReference>
<evidence type="ECO:0000256" key="12">
    <source>
        <dbReference type="ARBA" id="ARBA00024735"/>
    </source>
</evidence>
<dbReference type="GO" id="GO:0000156">
    <property type="term" value="F:phosphorelay response regulator activity"/>
    <property type="evidence" value="ECO:0007669"/>
    <property type="project" value="InterPro"/>
</dbReference>
<keyword evidence="3" id="KW-0813">Transport</keyword>
<dbReference type="InterPro" id="IPR011879">
    <property type="entry name" value="Sig_transdc_resp-reg_PhoB"/>
</dbReference>
<feature type="domain" description="OmpR/PhoB-type" evidence="16">
    <location>
        <begin position="132"/>
        <end position="229"/>
    </location>
</feature>
<dbReference type="Proteomes" id="UP001220964">
    <property type="component" value="Unassembled WGS sequence"/>
</dbReference>
<evidence type="ECO:0000256" key="4">
    <source>
        <dbReference type="ARBA" id="ARBA00022490"/>
    </source>
</evidence>
<accession>A0AAE3NR34</accession>
<evidence type="ECO:0000256" key="5">
    <source>
        <dbReference type="ARBA" id="ARBA00022553"/>
    </source>
</evidence>
<dbReference type="PANTHER" id="PTHR48111">
    <property type="entry name" value="REGULATOR OF RPOS"/>
    <property type="match status" value="1"/>
</dbReference>
<evidence type="ECO:0000256" key="6">
    <source>
        <dbReference type="ARBA" id="ARBA00022592"/>
    </source>
</evidence>
<comment type="function">
    <text evidence="12">This protein is a positive regulator for the phosphate regulon. Transcription of this operon is positively regulated by PhoB and PhoR when phosphate is limited.</text>
</comment>
<evidence type="ECO:0000256" key="10">
    <source>
        <dbReference type="ARBA" id="ARBA00023159"/>
    </source>
</evidence>
<evidence type="ECO:0000313" key="18">
    <source>
        <dbReference type="Proteomes" id="UP001220964"/>
    </source>
</evidence>
<dbReference type="CDD" id="cd17618">
    <property type="entry name" value="REC_OmpR_PhoB"/>
    <property type="match status" value="1"/>
</dbReference>
<evidence type="ECO:0000313" key="17">
    <source>
        <dbReference type="EMBL" id="MDF0600491.1"/>
    </source>
</evidence>
<evidence type="ECO:0000256" key="7">
    <source>
        <dbReference type="ARBA" id="ARBA00023012"/>
    </source>
</evidence>
<gene>
    <name evidence="17" type="primary">phoB</name>
    <name evidence="17" type="ORF">P1J78_07095</name>
</gene>
<name>A0AAE3NR34_9RHOB</name>
<dbReference type="FunFam" id="3.40.50.2300:FF:000001">
    <property type="entry name" value="DNA-binding response regulator PhoB"/>
    <property type="match status" value="1"/>
</dbReference>
<keyword evidence="9 14" id="KW-0238">DNA-binding</keyword>
<sequence length="229" mass="25690">MTAAHPKVLVVEDEPSQREVLAYNLEAEGFDVARAGTGDDALLLVEEEVPDIILLDWMLPGVSGIEICRRIKTRPQTRSVPIIMLSARSEEVDRVRGLETGADDYVVKPFSVVELMARVRAQLRRTRPASVGQRLEYDDIALDAETHKVTRDGHELKLGPTEFRLLTTFMEKPGRVWSREQLLDRVWGRDIYVDTRTVDVHIGRLRKALGVHGGDDPIRTVRGAGYALG</sequence>
<keyword evidence="8" id="KW-0805">Transcription regulation</keyword>
<reference evidence="17" key="1">
    <citation type="submission" date="2023-03" db="EMBL/GenBank/DDBJ databases">
        <title>Multiphase analysis and comparison of six strains from genera Psychromarinibacter, Lutimaribacter, and Maritimibacter, including a novel species: Psychromarinibacter sediminicola sp. nov.</title>
        <authorList>
            <person name="Wang Y.-H."/>
            <person name="Ye M.-Q."/>
            <person name="Du Z.-J."/>
        </authorList>
    </citation>
    <scope>NUCLEOTIDE SEQUENCE</scope>
    <source>
        <strain evidence="17">C21-152</strain>
    </source>
</reference>
<dbReference type="InterPro" id="IPR001789">
    <property type="entry name" value="Sig_transdc_resp-reg_receiver"/>
</dbReference>
<feature type="modified residue" description="4-aspartylphosphate" evidence="13">
    <location>
        <position position="56"/>
    </location>
</feature>
<keyword evidence="11" id="KW-0804">Transcription</keyword>
<evidence type="ECO:0000259" key="16">
    <source>
        <dbReference type="PROSITE" id="PS51755"/>
    </source>
</evidence>
<keyword evidence="5 13" id="KW-0597">Phosphoprotein</keyword>
<dbReference type="AlphaFoldDB" id="A0AAE3NR34"/>
<dbReference type="GO" id="GO:0006355">
    <property type="term" value="P:regulation of DNA-templated transcription"/>
    <property type="evidence" value="ECO:0007669"/>
    <property type="project" value="InterPro"/>
</dbReference>
<feature type="DNA-binding region" description="OmpR/PhoB-type" evidence="14">
    <location>
        <begin position="132"/>
        <end position="229"/>
    </location>
</feature>
<protein>
    <recommendedName>
        <fullName evidence="2">Phosphate regulon transcriptional regulatory protein PhoB</fullName>
    </recommendedName>
</protein>
<dbReference type="InterPro" id="IPR001867">
    <property type="entry name" value="OmpR/PhoB-type_DNA-bd"/>
</dbReference>
<evidence type="ECO:0000256" key="13">
    <source>
        <dbReference type="PROSITE-ProRule" id="PRU00169"/>
    </source>
</evidence>
<dbReference type="PROSITE" id="PS51755">
    <property type="entry name" value="OMPR_PHOB"/>
    <property type="match status" value="1"/>
</dbReference>
<dbReference type="NCBIfam" id="TIGR02154">
    <property type="entry name" value="PhoB"/>
    <property type="match status" value="1"/>
</dbReference>
<dbReference type="InterPro" id="IPR016032">
    <property type="entry name" value="Sig_transdc_resp-reg_C-effctor"/>
</dbReference>
<evidence type="ECO:0000256" key="14">
    <source>
        <dbReference type="PROSITE-ProRule" id="PRU01091"/>
    </source>
</evidence>
<organism evidence="17 18">
    <name type="scientific">Psychromarinibacter sediminicola</name>
    <dbReference type="NCBI Taxonomy" id="3033385"/>
    <lineage>
        <taxon>Bacteria</taxon>
        <taxon>Pseudomonadati</taxon>
        <taxon>Pseudomonadota</taxon>
        <taxon>Alphaproteobacteria</taxon>
        <taxon>Rhodobacterales</taxon>
        <taxon>Paracoccaceae</taxon>
        <taxon>Psychromarinibacter</taxon>
    </lineage>
</organism>
<evidence type="ECO:0000256" key="11">
    <source>
        <dbReference type="ARBA" id="ARBA00023163"/>
    </source>
</evidence>
<dbReference type="PANTHER" id="PTHR48111:SF40">
    <property type="entry name" value="PHOSPHATE REGULON TRANSCRIPTIONAL REGULATORY PROTEIN PHOB"/>
    <property type="match status" value="1"/>
</dbReference>
<evidence type="ECO:0000256" key="9">
    <source>
        <dbReference type="ARBA" id="ARBA00023125"/>
    </source>
</evidence>
<keyword evidence="10" id="KW-0010">Activator</keyword>
<dbReference type="PROSITE" id="PS50110">
    <property type="entry name" value="RESPONSE_REGULATORY"/>
    <property type="match status" value="1"/>
</dbReference>
<dbReference type="InterPro" id="IPR011006">
    <property type="entry name" value="CheY-like_superfamily"/>
</dbReference>
<dbReference type="GO" id="GO:0000976">
    <property type="term" value="F:transcription cis-regulatory region binding"/>
    <property type="evidence" value="ECO:0007669"/>
    <property type="project" value="TreeGrafter"/>
</dbReference>
<keyword evidence="6" id="KW-0592">Phosphate transport</keyword>
<dbReference type="SUPFAM" id="SSF52172">
    <property type="entry name" value="CheY-like"/>
    <property type="match status" value="1"/>
</dbReference>
<proteinExistence type="predicted"/>
<dbReference type="GO" id="GO:0005829">
    <property type="term" value="C:cytosol"/>
    <property type="evidence" value="ECO:0007669"/>
    <property type="project" value="TreeGrafter"/>
</dbReference>
<dbReference type="InterPro" id="IPR039420">
    <property type="entry name" value="WalR-like"/>
</dbReference>
<evidence type="ECO:0000256" key="2">
    <source>
        <dbReference type="ARBA" id="ARBA00013332"/>
    </source>
</evidence>
<dbReference type="SUPFAM" id="SSF46894">
    <property type="entry name" value="C-terminal effector domain of the bipartite response regulators"/>
    <property type="match status" value="1"/>
</dbReference>
<dbReference type="RefSeq" id="WP_275566634.1">
    <property type="nucleotide sequence ID" value="NZ_JARGYC010000014.1"/>
</dbReference>
<dbReference type="SMART" id="SM00448">
    <property type="entry name" value="REC"/>
    <property type="match status" value="1"/>
</dbReference>
<keyword evidence="4" id="KW-0963">Cytoplasm</keyword>
<dbReference type="GO" id="GO:0032993">
    <property type="term" value="C:protein-DNA complex"/>
    <property type="evidence" value="ECO:0007669"/>
    <property type="project" value="TreeGrafter"/>
</dbReference>
<evidence type="ECO:0000259" key="15">
    <source>
        <dbReference type="PROSITE" id="PS50110"/>
    </source>
</evidence>
<dbReference type="Gene3D" id="1.10.10.10">
    <property type="entry name" value="Winged helix-like DNA-binding domain superfamily/Winged helix DNA-binding domain"/>
    <property type="match status" value="1"/>
</dbReference>
<dbReference type="CDD" id="cd00383">
    <property type="entry name" value="trans_reg_C"/>
    <property type="match status" value="1"/>
</dbReference>
<evidence type="ECO:0000256" key="8">
    <source>
        <dbReference type="ARBA" id="ARBA00023015"/>
    </source>
</evidence>
<dbReference type="Gene3D" id="6.10.250.690">
    <property type="match status" value="1"/>
</dbReference>
<keyword evidence="7" id="KW-0902">Two-component regulatory system</keyword>
<feature type="domain" description="Response regulatory" evidence="15">
    <location>
        <begin position="7"/>
        <end position="123"/>
    </location>
</feature>
<dbReference type="EMBL" id="JARGYC010000014">
    <property type="protein sequence ID" value="MDF0600491.1"/>
    <property type="molecule type" value="Genomic_DNA"/>
</dbReference>
<keyword evidence="18" id="KW-1185">Reference proteome</keyword>
<comment type="subcellular location">
    <subcellularLocation>
        <location evidence="1">Cytoplasm</location>
    </subcellularLocation>
</comment>
<comment type="caution">
    <text evidence="17">The sequence shown here is derived from an EMBL/GenBank/DDBJ whole genome shotgun (WGS) entry which is preliminary data.</text>
</comment>
<dbReference type="Pfam" id="PF00486">
    <property type="entry name" value="Trans_reg_C"/>
    <property type="match status" value="1"/>
</dbReference>
<evidence type="ECO:0000256" key="1">
    <source>
        <dbReference type="ARBA" id="ARBA00004496"/>
    </source>
</evidence>